<reference evidence="1 2" key="2">
    <citation type="submission" date="2018-02" db="EMBL/GenBank/DDBJ databases">
        <title>Whole genome sequencing analysis of Streptococcus pluranimalium isolated from cattle infected mastitis in China.</title>
        <authorList>
            <person name="Zhang J.-R."/>
            <person name="Hu G.-Z."/>
        </authorList>
    </citation>
    <scope>NUCLEOTIDE SEQUENCE [LARGE SCALE GENOMIC DNA]</scope>
    <source>
        <strain evidence="1 2">TH11417</strain>
    </source>
</reference>
<evidence type="ECO:0000313" key="2">
    <source>
        <dbReference type="Proteomes" id="UP000238956"/>
    </source>
</evidence>
<reference evidence="1 2" key="1">
    <citation type="submission" date="2017-12" db="EMBL/GenBank/DDBJ databases">
        <authorList>
            <person name="Hurst M.R.H."/>
        </authorList>
    </citation>
    <scope>NUCLEOTIDE SEQUENCE [LARGE SCALE GENOMIC DNA]</scope>
    <source>
        <strain evidence="1 2">TH11417</strain>
    </source>
</reference>
<dbReference type="KEGG" id="splr:C0J00_05895"/>
<dbReference type="Proteomes" id="UP000238956">
    <property type="component" value="Chromosome"/>
</dbReference>
<gene>
    <name evidence="1" type="ORF">C0J00_05895</name>
</gene>
<dbReference type="OrthoDB" id="2222937at2"/>
<accession>A0A2L0D4A9</accession>
<dbReference type="EMBL" id="CP025536">
    <property type="protein sequence ID" value="AUW96672.1"/>
    <property type="molecule type" value="Genomic_DNA"/>
</dbReference>
<organism evidence="1 2">
    <name type="scientific">Streptococcus pluranimalium</name>
    <dbReference type="NCBI Taxonomy" id="82348"/>
    <lineage>
        <taxon>Bacteria</taxon>
        <taxon>Bacillati</taxon>
        <taxon>Bacillota</taxon>
        <taxon>Bacilli</taxon>
        <taxon>Lactobacillales</taxon>
        <taxon>Streptococcaceae</taxon>
        <taxon>Streptococcus</taxon>
    </lineage>
</organism>
<evidence type="ECO:0000313" key="1">
    <source>
        <dbReference type="EMBL" id="AUW96672.1"/>
    </source>
</evidence>
<dbReference type="AlphaFoldDB" id="A0A2L0D4A9"/>
<proteinExistence type="predicted"/>
<name>A0A2L0D4A9_9STRE</name>
<dbReference type="RefSeq" id="WP_104967999.1">
    <property type="nucleotide sequence ID" value="NZ_CP025536.1"/>
</dbReference>
<dbReference type="GeneID" id="98393441"/>
<sequence>MRQLARINFHLPDDVLTINAFYVLHLGMERLDSLELSFLQVQFRSEFWEERTAFPDKGYLLEEAVLGKCIQSISLLNQTGELNFYHLPYLADQTGANRLQRSGLRDDGSLVIEIGELR</sequence>
<protein>
    <submittedName>
        <fullName evidence="1">Uncharacterized protein</fullName>
    </submittedName>
</protein>
<keyword evidence="2" id="KW-1185">Reference proteome</keyword>